<keyword evidence="6 9" id="KW-0408">Iron</keyword>
<dbReference type="GO" id="GO:0016705">
    <property type="term" value="F:oxidoreductase activity, acting on paired donors, with incorporation or reduction of molecular oxygen"/>
    <property type="evidence" value="ECO:0007669"/>
    <property type="project" value="InterPro"/>
</dbReference>
<protein>
    <recommendedName>
        <fullName evidence="13">Cytochrome P450</fullName>
    </recommendedName>
</protein>
<keyword evidence="12" id="KW-1185">Reference proteome</keyword>
<comment type="similarity">
    <text evidence="3 10">Belongs to the cytochrome P450 family.</text>
</comment>
<comment type="subcellular location">
    <subcellularLocation>
        <location evidence="2">Endoplasmic reticulum membrane</location>
    </subcellularLocation>
</comment>
<dbReference type="HOGENOM" id="CLU_001570_5_1_1"/>
<dbReference type="OMA" id="QQMHLFS"/>
<evidence type="ECO:0000256" key="7">
    <source>
        <dbReference type="ARBA" id="ARBA00023033"/>
    </source>
</evidence>
<dbReference type="InterPro" id="IPR001128">
    <property type="entry name" value="Cyt_P450"/>
</dbReference>
<gene>
    <name evidence="11" type="ORF">DAPPUDRAFT_42950</name>
</gene>
<keyword evidence="7 10" id="KW-0503">Monooxygenase</keyword>
<evidence type="ECO:0000256" key="6">
    <source>
        <dbReference type="ARBA" id="ARBA00023004"/>
    </source>
</evidence>
<dbReference type="Proteomes" id="UP000000305">
    <property type="component" value="Unassembled WGS sequence"/>
</dbReference>
<evidence type="ECO:0000256" key="5">
    <source>
        <dbReference type="ARBA" id="ARBA00022824"/>
    </source>
</evidence>
<name>E9FYG0_DAPPU</name>
<dbReference type="PANTHER" id="PTHR24291:SF189">
    <property type="entry name" value="CYTOCHROME P450 4C3-RELATED"/>
    <property type="match status" value="1"/>
</dbReference>
<evidence type="ECO:0000256" key="8">
    <source>
        <dbReference type="ARBA" id="ARBA00023136"/>
    </source>
</evidence>
<dbReference type="EMBL" id="GL732527">
    <property type="protein sequence ID" value="EFX87776.1"/>
    <property type="molecule type" value="Genomic_DNA"/>
</dbReference>
<evidence type="ECO:0000256" key="9">
    <source>
        <dbReference type="PIRSR" id="PIRSR602401-1"/>
    </source>
</evidence>
<dbReference type="KEGG" id="dpx:DAPPUDRAFT_42950"/>
<dbReference type="PhylomeDB" id="E9FYG0"/>
<evidence type="ECO:0000256" key="3">
    <source>
        <dbReference type="ARBA" id="ARBA00010617"/>
    </source>
</evidence>
<dbReference type="PANTHER" id="PTHR24291">
    <property type="entry name" value="CYTOCHROME P450 FAMILY 4"/>
    <property type="match status" value="1"/>
</dbReference>
<dbReference type="GO" id="GO:0004497">
    <property type="term" value="F:monooxygenase activity"/>
    <property type="evidence" value="ECO:0007669"/>
    <property type="project" value="UniProtKB-KW"/>
</dbReference>
<dbReference type="InterPro" id="IPR036396">
    <property type="entry name" value="Cyt_P450_sf"/>
</dbReference>
<evidence type="ECO:0008006" key="13">
    <source>
        <dbReference type="Google" id="ProtNLM"/>
    </source>
</evidence>
<dbReference type="PRINTS" id="PR00385">
    <property type="entry name" value="P450"/>
</dbReference>
<keyword evidence="10" id="KW-0560">Oxidoreductase</keyword>
<dbReference type="eggNOG" id="KOG0157">
    <property type="taxonomic scope" value="Eukaryota"/>
</dbReference>
<evidence type="ECO:0000256" key="1">
    <source>
        <dbReference type="ARBA" id="ARBA00001971"/>
    </source>
</evidence>
<evidence type="ECO:0000256" key="4">
    <source>
        <dbReference type="ARBA" id="ARBA00022617"/>
    </source>
</evidence>
<dbReference type="InterPro" id="IPR017972">
    <property type="entry name" value="Cyt_P450_CS"/>
</dbReference>
<feature type="binding site" description="axial binding residue" evidence="9">
    <location>
        <position position="394"/>
    </location>
    <ligand>
        <name>heme</name>
        <dbReference type="ChEBI" id="CHEBI:30413"/>
    </ligand>
    <ligandPart>
        <name>Fe</name>
        <dbReference type="ChEBI" id="CHEBI:18248"/>
    </ligandPart>
</feature>
<accession>E9FYG0</accession>
<evidence type="ECO:0000313" key="12">
    <source>
        <dbReference type="Proteomes" id="UP000000305"/>
    </source>
</evidence>
<keyword evidence="8" id="KW-0472">Membrane</keyword>
<proteinExistence type="inferred from homology"/>
<comment type="cofactor">
    <cofactor evidence="1 9">
        <name>heme</name>
        <dbReference type="ChEBI" id="CHEBI:30413"/>
    </cofactor>
</comment>
<dbReference type="SUPFAM" id="SSF48264">
    <property type="entry name" value="Cytochrome P450"/>
    <property type="match status" value="1"/>
</dbReference>
<dbReference type="OrthoDB" id="1470350at2759"/>
<evidence type="ECO:0000313" key="11">
    <source>
        <dbReference type="EMBL" id="EFX87776.1"/>
    </source>
</evidence>
<dbReference type="PRINTS" id="PR00463">
    <property type="entry name" value="EP450I"/>
</dbReference>
<dbReference type="AlphaFoldDB" id="E9FYG0"/>
<sequence>MRSCGPVLRVWAGPFPNFLLFTPEAFETVLSSKKLIDKGTEYGFLHPWLGTGLLTSTGSKWSTRRKMLTPAFHFKILEDFFHVFNEQSQVLIRKLGAISTTEKDGFDIYPFISRCTLDIICETAMGCKIEAQTHIDSEYLQAVLSMCRILNVRTSQPLMRSDILFKLSSHGAQQRRNLKILHGFTDGVIQKKKLERKQLNLINKEPTSVVNNSEKDDFVPTKKRLAFLDLLIEASKDGELLSDSDIREEVDTFMFEGHDTSTAAISWSLHLIGSHPPVMELVNKELERVFGNSNRSVTMNDLNELKYLECCIKEALRLFPSVPITARNLREDTVIHDYILPANTTVLLVTYFLHRDPKYYPDPELFQPERFFEENSRGRHPYVYVPFSAGPRNCIGQKFAMMEQKVILANIFRNFHLQAKDKRDEIVLLNEVVLRPRDGIRVHLTPRLKESL</sequence>
<dbReference type="InterPro" id="IPR002401">
    <property type="entry name" value="Cyt_P450_E_grp-I"/>
</dbReference>
<keyword evidence="5" id="KW-0256">Endoplasmic reticulum</keyword>
<dbReference type="Pfam" id="PF00067">
    <property type="entry name" value="p450"/>
    <property type="match status" value="1"/>
</dbReference>
<keyword evidence="4 9" id="KW-0349">Heme</keyword>
<keyword evidence="9 10" id="KW-0479">Metal-binding</keyword>
<dbReference type="InParanoid" id="E9FYG0"/>
<dbReference type="Gene3D" id="1.10.630.10">
    <property type="entry name" value="Cytochrome P450"/>
    <property type="match status" value="1"/>
</dbReference>
<evidence type="ECO:0000256" key="10">
    <source>
        <dbReference type="RuleBase" id="RU000461"/>
    </source>
</evidence>
<dbReference type="GO" id="GO:0005506">
    <property type="term" value="F:iron ion binding"/>
    <property type="evidence" value="ECO:0007669"/>
    <property type="project" value="InterPro"/>
</dbReference>
<organism evidence="11 12">
    <name type="scientific">Daphnia pulex</name>
    <name type="common">Water flea</name>
    <dbReference type="NCBI Taxonomy" id="6669"/>
    <lineage>
        <taxon>Eukaryota</taxon>
        <taxon>Metazoa</taxon>
        <taxon>Ecdysozoa</taxon>
        <taxon>Arthropoda</taxon>
        <taxon>Crustacea</taxon>
        <taxon>Branchiopoda</taxon>
        <taxon>Diplostraca</taxon>
        <taxon>Cladocera</taxon>
        <taxon>Anomopoda</taxon>
        <taxon>Daphniidae</taxon>
        <taxon>Daphnia</taxon>
    </lineage>
</organism>
<dbReference type="InterPro" id="IPR050196">
    <property type="entry name" value="Cytochrome_P450_Monoox"/>
</dbReference>
<dbReference type="PROSITE" id="PS00086">
    <property type="entry name" value="CYTOCHROME_P450"/>
    <property type="match status" value="1"/>
</dbReference>
<dbReference type="GO" id="GO:0005789">
    <property type="term" value="C:endoplasmic reticulum membrane"/>
    <property type="evidence" value="ECO:0007669"/>
    <property type="project" value="UniProtKB-SubCell"/>
</dbReference>
<reference evidence="11 12" key="1">
    <citation type="journal article" date="2011" name="Science">
        <title>The ecoresponsive genome of Daphnia pulex.</title>
        <authorList>
            <person name="Colbourne J.K."/>
            <person name="Pfrender M.E."/>
            <person name="Gilbert D."/>
            <person name="Thomas W.K."/>
            <person name="Tucker A."/>
            <person name="Oakley T.H."/>
            <person name="Tokishita S."/>
            <person name="Aerts A."/>
            <person name="Arnold G.J."/>
            <person name="Basu M.K."/>
            <person name="Bauer D.J."/>
            <person name="Caceres C.E."/>
            <person name="Carmel L."/>
            <person name="Casola C."/>
            <person name="Choi J.H."/>
            <person name="Detter J.C."/>
            <person name="Dong Q."/>
            <person name="Dusheyko S."/>
            <person name="Eads B.D."/>
            <person name="Frohlich T."/>
            <person name="Geiler-Samerotte K.A."/>
            <person name="Gerlach D."/>
            <person name="Hatcher P."/>
            <person name="Jogdeo S."/>
            <person name="Krijgsveld J."/>
            <person name="Kriventseva E.V."/>
            <person name="Kultz D."/>
            <person name="Laforsch C."/>
            <person name="Lindquist E."/>
            <person name="Lopez J."/>
            <person name="Manak J.R."/>
            <person name="Muller J."/>
            <person name="Pangilinan J."/>
            <person name="Patwardhan R.P."/>
            <person name="Pitluck S."/>
            <person name="Pritham E.J."/>
            <person name="Rechtsteiner A."/>
            <person name="Rho M."/>
            <person name="Rogozin I.B."/>
            <person name="Sakarya O."/>
            <person name="Salamov A."/>
            <person name="Schaack S."/>
            <person name="Shapiro H."/>
            <person name="Shiga Y."/>
            <person name="Skalitzky C."/>
            <person name="Smith Z."/>
            <person name="Souvorov A."/>
            <person name="Sung W."/>
            <person name="Tang Z."/>
            <person name="Tsuchiya D."/>
            <person name="Tu H."/>
            <person name="Vos H."/>
            <person name="Wang M."/>
            <person name="Wolf Y.I."/>
            <person name="Yamagata H."/>
            <person name="Yamada T."/>
            <person name="Ye Y."/>
            <person name="Shaw J.R."/>
            <person name="Andrews J."/>
            <person name="Crease T.J."/>
            <person name="Tang H."/>
            <person name="Lucas S.M."/>
            <person name="Robertson H.M."/>
            <person name="Bork P."/>
            <person name="Koonin E.V."/>
            <person name="Zdobnov E.M."/>
            <person name="Grigoriev I.V."/>
            <person name="Lynch M."/>
            <person name="Boore J.L."/>
        </authorList>
    </citation>
    <scope>NUCLEOTIDE SEQUENCE [LARGE SCALE GENOMIC DNA]</scope>
</reference>
<evidence type="ECO:0000256" key="2">
    <source>
        <dbReference type="ARBA" id="ARBA00004586"/>
    </source>
</evidence>
<dbReference type="GO" id="GO:0020037">
    <property type="term" value="F:heme binding"/>
    <property type="evidence" value="ECO:0007669"/>
    <property type="project" value="InterPro"/>
</dbReference>